<feature type="signal peptide" evidence="1">
    <location>
        <begin position="1"/>
        <end position="26"/>
    </location>
</feature>
<evidence type="ECO:0000256" key="1">
    <source>
        <dbReference type="SAM" id="SignalP"/>
    </source>
</evidence>
<proteinExistence type="predicted"/>
<dbReference type="AlphaFoldDB" id="A0A2T1LU73"/>
<evidence type="ECO:0000313" key="3">
    <source>
        <dbReference type="Proteomes" id="UP000239001"/>
    </source>
</evidence>
<dbReference type="OrthoDB" id="428409at2"/>
<accession>A0A2T1LU73</accession>
<comment type="caution">
    <text evidence="2">The sequence shown here is derived from an EMBL/GenBank/DDBJ whole genome shotgun (WGS) entry which is preliminary data.</text>
</comment>
<keyword evidence="1" id="KW-0732">Signal</keyword>
<dbReference type="Proteomes" id="UP000239001">
    <property type="component" value="Unassembled WGS sequence"/>
</dbReference>
<sequence>MPTQNFRNLSIGLLIGFGLSSMTVVAQTNQQSEQIPKNCQELKEITTNQTHIRKKIDSVGRKNYNADFAVPAGEKFTSFKAVMLPENDATYGVTINLKYGDQSVSTALQKNVQMKRGETYTLPFQSSTEKQPYQVNFNISGANNNAYTISLMACK</sequence>
<evidence type="ECO:0000313" key="2">
    <source>
        <dbReference type="EMBL" id="PSF35001.1"/>
    </source>
</evidence>
<evidence type="ECO:0008006" key="4">
    <source>
        <dbReference type="Google" id="ProtNLM"/>
    </source>
</evidence>
<protein>
    <recommendedName>
        <fullName evidence="4">DUF2808 domain-containing protein</fullName>
    </recommendedName>
</protein>
<keyword evidence="3" id="KW-1185">Reference proteome</keyword>
<dbReference type="EMBL" id="PXOH01000023">
    <property type="protein sequence ID" value="PSF35001.1"/>
    <property type="molecule type" value="Genomic_DNA"/>
</dbReference>
<gene>
    <name evidence="2" type="ORF">C7H19_17810</name>
</gene>
<reference evidence="2 3" key="1">
    <citation type="submission" date="2018-03" db="EMBL/GenBank/DDBJ databases">
        <title>The ancient ancestry and fast evolution of plastids.</title>
        <authorList>
            <person name="Moore K.R."/>
            <person name="Magnabosco C."/>
            <person name="Momper L."/>
            <person name="Gold D.A."/>
            <person name="Bosak T."/>
            <person name="Fournier G.P."/>
        </authorList>
    </citation>
    <scope>NUCLEOTIDE SEQUENCE [LARGE SCALE GENOMIC DNA]</scope>
    <source>
        <strain evidence="2 3">CCALA 016</strain>
    </source>
</reference>
<feature type="chain" id="PRO_5015573858" description="DUF2808 domain-containing protein" evidence="1">
    <location>
        <begin position="27"/>
        <end position="155"/>
    </location>
</feature>
<name>A0A2T1LU73_9CHRO</name>
<reference evidence="2 3" key="2">
    <citation type="submission" date="2018-03" db="EMBL/GenBank/DDBJ databases">
        <authorList>
            <person name="Keele B.F."/>
        </authorList>
    </citation>
    <scope>NUCLEOTIDE SEQUENCE [LARGE SCALE GENOMIC DNA]</scope>
    <source>
        <strain evidence="2 3">CCALA 016</strain>
    </source>
</reference>
<organism evidence="2 3">
    <name type="scientific">Aphanothece hegewaldii CCALA 016</name>
    <dbReference type="NCBI Taxonomy" id="2107694"/>
    <lineage>
        <taxon>Bacteria</taxon>
        <taxon>Bacillati</taxon>
        <taxon>Cyanobacteriota</taxon>
        <taxon>Cyanophyceae</taxon>
        <taxon>Oscillatoriophycideae</taxon>
        <taxon>Chroococcales</taxon>
        <taxon>Aphanothecaceae</taxon>
        <taxon>Aphanothece</taxon>
    </lineage>
</organism>